<dbReference type="Proteomes" id="UP000262917">
    <property type="component" value="Unassembled WGS sequence"/>
</dbReference>
<dbReference type="AlphaFoldDB" id="A0A372DKR7"/>
<gene>
    <name evidence="1" type="ORF">D0Y53_08860</name>
</gene>
<dbReference type="EMBL" id="QVPD01000008">
    <property type="protein sequence ID" value="RFP60130.1"/>
    <property type="molecule type" value="Genomic_DNA"/>
</dbReference>
<evidence type="ECO:0000313" key="2">
    <source>
        <dbReference type="Proteomes" id="UP000262917"/>
    </source>
</evidence>
<sequence length="61" mass="6464">MEFIASGWFSLQAPTHCPEAGGPACAGPSAAWMPPRSLQGRIHGVSRTGRATGFPRRSFHA</sequence>
<reference evidence="1 2" key="1">
    <citation type="submission" date="2018-08" db="EMBL/GenBank/DDBJ databases">
        <title>Lysobacter weifangensis sp. nov., a new member of the family 'Xanthomonadaceae', isolated from soil in a farmland.</title>
        <authorList>
            <person name="Zhao H."/>
        </authorList>
    </citation>
    <scope>NUCLEOTIDE SEQUENCE [LARGE SCALE GENOMIC DNA]</scope>
    <source>
        <strain evidence="1 2">WF-2</strain>
    </source>
</reference>
<accession>A0A372DKR7</accession>
<proteinExistence type="predicted"/>
<keyword evidence="2" id="KW-1185">Reference proteome</keyword>
<evidence type="ECO:0000313" key="1">
    <source>
        <dbReference type="EMBL" id="RFP60130.1"/>
    </source>
</evidence>
<organism evidence="1 2">
    <name type="scientific">Cognatiluteimonas weifangensis</name>
    <dbReference type="NCBI Taxonomy" id="2303539"/>
    <lineage>
        <taxon>Bacteria</taxon>
        <taxon>Pseudomonadati</taxon>
        <taxon>Pseudomonadota</taxon>
        <taxon>Gammaproteobacteria</taxon>
        <taxon>Lysobacterales</taxon>
        <taxon>Lysobacteraceae</taxon>
        <taxon>Cognatiluteimonas</taxon>
    </lineage>
</organism>
<name>A0A372DKR7_9GAMM</name>
<comment type="caution">
    <text evidence="1">The sequence shown here is derived from an EMBL/GenBank/DDBJ whole genome shotgun (WGS) entry which is preliminary data.</text>
</comment>
<protein>
    <submittedName>
        <fullName evidence="1">Uncharacterized protein</fullName>
    </submittedName>
</protein>